<feature type="region of interest" description="Disordered" evidence="5">
    <location>
        <begin position="472"/>
        <end position="523"/>
    </location>
</feature>
<reference evidence="7 8" key="1">
    <citation type="submission" date="2019-02" db="EMBL/GenBank/DDBJ databases">
        <title>Genome sequencing of the rare red list fungi Dentipellis fragilis.</title>
        <authorList>
            <person name="Buettner E."/>
            <person name="Kellner H."/>
        </authorList>
    </citation>
    <scope>NUCLEOTIDE SEQUENCE [LARGE SCALE GENOMIC DNA]</scope>
    <source>
        <strain evidence="7 8">DSM 105465</strain>
    </source>
</reference>
<dbReference type="PROSITE" id="PS50219">
    <property type="entry name" value="CNH"/>
    <property type="match status" value="1"/>
</dbReference>
<evidence type="ECO:0000259" key="6">
    <source>
        <dbReference type="PROSITE" id="PS50219"/>
    </source>
</evidence>
<dbReference type="Pfam" id="PF10367">
    <property type="entry name" value="zf-Vps39_C"/>
    <property type="match status" value="1"/>
</dbReference>
<dbReference type="Pfam" id="PF00780">
    <property type="entry name" value="CNH"/>
    <property type="match status" value="1"/>
</dbReference>
<comment type="similarity">
    <text evidence="3">Belongs to the VAM6/VPS39 family.</text>
</comment>
<accession>A0A4Y9YLY3</accession>
<dbReference type="GO" id="GO:0006886">
    <property type="term" value="P:intracellular protein transport"/>
    <property type="evidence" value="ECO:0007669"/>
    <property type="project" value="UniProtKB-UniRule"/>
</dbReference>
<dbReference type="AlphaFoldDB" id="A0A4Y9YLY3"/>
<feature type="domain" description="CNH" evidence="6">
    <location>
        <begin position="15"/>
        <end position="315"/>
    </location>
</feature>
<evidence type="ECO:0000313" key="7">
    <source>
        <dbReference type="EMBL" id="TFY63425.1"/>
    </source>
</evidence>
<keyword evidence="8" id="KW-1185">Reference proteome</keyword>
<name>A0A4Y9YLY3_9AGAM</name>
<comment type="subcellular location">
    <subcellularLocation>
        <location evidence="1">Endomembrane system</location>
        <topology evidence="1">Peripheral membrane protein</topology>
    </subcellularLocation>
</comment>
<proteinExistence type="inferred from homology"/>
<dbReference type="InterPro" id="IPR019453">
    <property type="entry name" value="VPS39/TGFA1_Znf"/>
</dbReference>
<dbReference type="GO" id="GO:0034058">
    <property type="term" value="P:endosomal vesicle fusion"/>
    <property type="evidence" value="ECO:0007669"/>
    <property type="project" value="TreeGrafter"/>
</dbReference>
<dbReference type="OrthoDB" id="5325112at2759"/>
<dbReference type="InterPro" id="IPR019452">
    <property type="entry name" value="VPS39/TGF_beta_rcpt-assoc_1"/>
</dbReference>
<protein>
    <recommendedName>
        <fullName evidence="6">CNH domain-containing protein</fullName>
    </recommendedName>
</protein>
<organism evidence="7 8">
    <name type="scientific">Dentipellis fragilis</name>
    <dbReference type="NCBI Taxonomy" id="205917"/>
    <lineage>
        <taxon>Eukaryota</taxon>
        <taxon>Fungi</taxon>
        <taxon>Dikarya</taxon>
        <taxon>Basidiomycota</taxon>
        <taxon>Agaricomycotina</taxon>
        <taxon>Agaricomycetes</taxon>
        <taxon>Russulales</taxon>
        <taxon>Hericiaceae</taxon>
        <taxon>Dentipellis</taxon>
    </lineage>
</organism>
<dbReference type="STRING" id="205917.A0A4Y9YLY3"/>
<gene>
    <name evidence="7" type="ORF">EVG20_g6316</name>
</gene>
<dbReference type="PANTHER" id="PTHR12894:SF49">
    <property type="entry name" value="VAM6_VPS39-LIKE PROTEIN"/>
    <property type="match status" value="1"/>
</dbReference>
<sequence>MAPFEPPSVALHGFKERIDAISIQGDRVYLGTSTGNLYIYRTDDTFDGELTQVEVKKGLTRRAIEQIGYIKDINSLAVLSESQVTLYPLPDVSSPTILVKAKAAFSFAVHTTVLHLLPDGSPLTPSDAEFGSSKSVPTMVTYLVVGCRRKVVEATLPHSARTIAFLNHDIVCLAYPAEYVLFSLDTMSAFEISAPMTTSLSGSGITKGALSGLGGYMTLGLGSKGKPCAVAVRESEVLIAKDNTGVFIGINGKPSRDAQIDWPAPPEDVAVVKPYIFSILPAGTVPIAQDSVAHPQPSFIPSPVIQIRSSISLKLSSTLPFPFSSSPSHSAPAVNSSIRLLTPSPAAKSPLFVVTTPNDRTAAANEGSTVWKFTMKGWGEQVDELVEAEQYTEALSLLDTLDPAVLQDKDRRITLVRTLRAVHEFKTGNFDVAIDTFTELNINPAKVVALYPESIAGRLSVPQERWVPLFGGPAPKIAKETSTPSEHGDSSQEGAPSDETAEKAPTEEQPASEPSKPKAKSALDAIKQSGLKDPDSISISSVKRRPTDSFSRSVEALLRYLPDRRQKVAGALEAFHITPSQSHKHACLSETSVEDLFDTPSSSVSMLTPEQLVRYAQVVDTALFKSYLIIRPGLLGPLCRRPNWCEVSEVEEVLAGAEKFSELIALYNGQEMHAKALDLLRSLSDKETDMRDKLGPSISYLQRLGPEHLDQIFRSSRWVFEQEADMAFQIFTSEEVELPRQSVTNFLESVDPKISARYLEYLIEERNEGSYQFHDRLAELYLKMTIDSKKRHDEGRLKVLFNTNIVNVDVRIVLAEAQREAYAMLLNFIDTTHHYQVDRLFGILPTDDLYEARAILLGQLGRHDNALELYVYRLHDYAKAEEYCKRIYKAGSDTDRVFLTLLRIYLRPLVKTSENLLQPALELISRHGPRLDSEEALQLLPPLVTAQDVRDFLVEALRAPVFDTKVVRDVSKARNEQVARKLMYLQSNRVKVTDTRVCPQCHKRIGHSVIAVHTPGGEVTHYQCREAFAQKLKELRHI</sequence>
<dbReference type="InterPro" id="IPR001180">
    <property type="entry name" value="CNH_dom"/>
</dbReference>
<evidence type="ECO:0000256" key="4">
    <source>
        <dbReference type="PROSITE-ProRule" id="PRU01006"/>
    </source>
</evidence>
<dbReference type="InterPro" id="IPR032914">
    <property type="entry name" value="Vam6/VPS39/TRAP1"/>
</dbReference>
<evidence type="ECO:0000256" key="1">
    <source>
        <dbReference type="ARBA" id="ARBA00004184"/>
    </source>
</evidence>
<dbReference type="GO" id="GO:0000329">
    <property type="term" value="C:fungal-type vacuole membrane"/>
    <property type="evidence" value="ECO:0007669"/>
    <property type="project" value="TreeGrafter"/>
</dbReference>
<evidence type="ECO:0000256" key="5">
    <source>
        <dbReference type="SAM" id="MobiDB-lite"/>
    </source>
</evidence>
<evidence type="ECO:0000256" key="2">
    <source>
        <dbReference type="ARBA" id="ARBA00023136"/>
    </source>
</evidence>
<evidence type="ECO:0000313" key="8">
    <source>
        <dbReference type="Proteomes" id="UP000298327"/>
    </source>
</evidence>
<dbReference type="PANTHER" id="PTHR12894">
    <property type="entry name" value="CNH DOMAIN CONTAINING"/>
    <property type="match status" value="1"/>
</dbReference>
<dbReference type="Proteomes" id="UP000298327">
    <property type="component" value="Unassembled WGS sequence"/>
</dbReference>
<comment type="caution">
    <text evidence="7">The sequence shown here is derived from an EMBL/GenBank/DDBJ whole genome shotgun (WGS) entry which is preliminary data.</text>
</comment>
<dbReference type="GO" id="GO:0012505">
    <property type="term" value="C:endomembrane system"/>
    <property type="evidence" value="ECO:0007669"/>
    <property type="project" value="UniProtKB-SubCell"/>
</dbReference>
<dbReference type="PROSITE" id="PS50236">
    <property type="entry name" value="CHCR"/>
    <property type="match status" value="1"/>
</dbReference>
<keyword evidence="2" id="KW-0472">Membrane</keyword>
<dbReference type="Pfam" id="PF10366">
    <property type="entry name" value="Vps39_1"/>
    <property type="match status" value="1"/>
</dbReference>
<dbReference type="GO" id="GO:0006914">
    <property type="term" value="P:autophagy"/>
    <property type="evidence" value="ECO:0007669"/>
    <property type="project" value="TreeGrafter"/>
</dbReference>
<evidence type="ECO:0000256" key="3">
    <source>
        <dbReference type="ARBA" id="ARBA00038201"/>
    </source>
</evidence>
<dbReference type="InterPro" id="IPR000547">
    <property type="entry name" value="Clathrin_H-chain/VPS_repeat"/>
</dbReference>
<dbReference type="EMBL" id="SEOQ01000415">
    <property type="protein sequence ID" value="TFY63425.1"/>
    <property type="molecule type" value="Genomic_DNA"/>
</dbReference>
<feature type="repeat" description="CHCR" evidence="4">
    <location>
        <begin position="730"/>
        <end position="910"/>
    </location>
</feature>